<evidence type="ECO:0000313" key="1">
    <source>
        <dbReference type="EMBL" id="CAK0899478.1"/>
    </source>
</evidence>
<proteinExistence type="predicted"/>
<dbReference type="InterPro" id="IPR036691">
    <property type="entry name" value="Endo/exonu/phosph_ase_sf"/>
</dbReference>
<reference evidence="1" key="1">
    <citation type="submission" date="2023-10" db="EMBL/GenBank/DDBJ databases">
        <authorList>
            <person name="Chen Y."/>
            <person name="Shah S."/>
            <person name="Dougan E. K."/>
            <person name="Thang M."/>
            <person name="Chan C."/>
        </authorList>
    </citation>
    <scope>NUCLEOTIDE SEQUENCE [LARGE SCALE GENOMIC DNA]</scope>
</reference>
<protein>
    <recommendedName>
        <fullName evidence="3">DNA-(apurinic or apyrimidinic site) endonuclease</fullName>
    </recommendedName>
</protein>
<sequence>MNARNRTMHREWTSERWQEAAQSGWALPSDAECVRMLLREGYVDAFRAAHPGDGRALEAGAAKFTAHVGHPMYRIDYAFISRGAAGAGLRLLGAAVDGSAVGSDHFPLVVDLEWASSDGARPRL</sequence>
<keyword evidence="2" id="KW-1185">Reference proteome</keyword>
<evidence type="ECO:0000313" key="2">
    <source>
        <dbReference type="Proteomes" id="UP001189429"/>
    </source>
</evidence>
<comment type="caution">
    <text evidence="1">The sequence shown here is derived from an EMBL/GenBank/DDBJ whole genome shotgun (WGS) entry which is preliminary data.</text>
</comment>
<accession>A0ABN9XMK2</accession>
<gene>
    <name evidence="1" type="ORF">PCOR1329_LOCUS76981</name>
</gene>
<dbReference type="SUPFAM" id="SSF56219">
    <property type="entry name" value="DNase I-like"/>
    <property type="match status" value="1"/>
</dbReference>
<dbReference type="EMBL" id="CAUYUJ010020615">
    <property type="protein sequence ID" value="CAK0899478.1"/>
    <property type="molecule type" value="Genomic_DNA"/>
</dbReference>
<organism evidence="1 2">
    <name type="scientific">Prorocentrum cordatum</name>
    <dbReference type="NCBI Taxonomy" id="2364126"/>
    <lineage>
        <taxon>Eukaryota</taxon>
        <taxon>Sar</taxon>
        <taxon>Alveolata</taxon>
        <taxon>Dinophyceae</taxon>
        <taxon>Prorocentrales</taxon>
        <taxon>Prorocentraceae</taxon>
        <taxon>Prorocentrum</taxon>
    </lineage>
</organism>
<evidence type="ECO:0008006" key="3">
    <source>
        <dbReference type="Google" id="ProtNLM"/>
    </source>
</evidence>
<name>A0ABN9XMK2_9DINO</name>
<dbReference type="Proteomes" id="UP001189429">
    <property type="component" value="Unassembled WGS sequence"/>
</dbReference>
<dbReference type="Gene3D" id="3.60.10.10">
    <property type="entry name" value="Endonuclease/exonuclease/phosphatase"/>
    <property type="match status" value="1"/>
</dbReference>